<accession>A0A286H7P5</accession>
<keyword evidence="2" id="KW-0238">DNA-binding</keyword>
<feature type="region of interest" description="Disordered" evidence="4">
    <location>
        <begin position="144"/>
        <end position="166"/>
    </location>
</feature>
<protein>
    <submittedName>
        <fullName evidence="6">Transcriptional regulator, HxlR family</fullName>
    </submittedName>
</protein>
<evidence type="ECO:0000256" key="1">
    <source>
        <dbReference type="ARBA" id="ARBA00023015"/>
    </source>
</evidence>
<dbReference type="GO" id="GO:0003677">
    <property type="term" value="F:DNA binding"/>
    <property type="evidence" value="ECO:0007669"/>
    <property type="project" value="UniProtKB-KW"/>
</dbReference>
<keyword evidence="3" id="KW-0804">Transcription</keyword>
<evidence type="ECO:0000256" key="2">
    <source>
        <dbReference type="ARBA" id="ARBA00023125"/>
    </source>
</evidence>
<evidence type="ECO:0000259" key="5">
    <source>
        <dbReference type="PROSITE" id="PS51118"/>
    </source>
</evidence>
<evidence type="ECO:0000256" key="4">
    <source>
        <dbReference type="SAM" id="MobiDB-lite"/>
    </source>
</evidence>
<dbReference type="RefSeq" id="WP_097186060.1">
    <property type="nucleotide sequence ID" value="NZ_OCNK01000008.1"/>
</dbReference>
<organism evidence="6 7">
    <name type="scientific">Blastococcus haudaquaticus</name>
    <dbReference type="NCBI Taxonomy" id="1938745"/>
    <lineage>
        <taxon>Bacteria</taxon>
        <taxon>Bacillati</taxon>
        <taxon>Actinomycetota</taxon>
        <taxon>Actinomycetes</taxon>
        <taxon>Geodermatophilales</taxon>
        <taxon>Geodermatophilaceae</taxon>
        <taxon>Blastococcus</taxon>
    </lineage>
</organism>
<dbReference type="InterPro" id="IPR036388">
    <property type="entry name" value="WH-like_DNA-bd_sf"/>
</dbReference>
<proteinExistence type="predicted"/>
<dbReference type="PANTHER" id="PTHR33204">
    <property type="entry name" value="TRANSCRIPTIONAL REGULATOR, MARR FAMILY"/>
    <property type="match status" value="1"/>
</dbReference>
<dbReference type="Gene3D" id="1.10.10.10">
    <property type="entry name" value="Winged helix-like DNA-binding domain superfamily/Winged helix DNA-binding domain"/>
    <property type="match status" value="1"/>
</dbReference>
<evidence type="ECO:0000256" key="3">
    <source>
        <dbReference type="ARBA" id="ARBA00023163"/>
    </source>
</evidence>
<dbReference type="InterPro" id="IPR036390">
    <property type="entry name" value="WH_DNA-bd_sf"/>
</dbReference>
<reference evidence="7" key="1">
    <citation type="submission" date="2017-09" db="EMBL/GenBank/DDBJ databases">
        <authorList>
            <person name="Varghese N."/>
            <person name="Submissions S."/>
        </authorList>
    </citation>
    <scope>NUCLEOTIDE SEQUENCE [LARGE SCALE GENOMIC DNA]</scope>
    <source>
        <strain evidence="7">DSM 44270</strain>
    </source>
</reference>
<dbReference type="OrthoDB" id="3526217at2"/>
<dbReference type="PROSITE" id="PS51118">
    <property type="entry name" value="HTH_HXLR"/>
    <property type="match status" value="1"/>
</dbReference>
<dbReference type="Proteomes" id="UP000219482">
    <property type="component" value="Unassembled WGS sequence"/>
</dbReference>
<dbReference type="AlphaFoldDB" id="A0A286H7P5"/>
<sequence length="166" mass="18388">MLGKTYDAEVCSIARALEVVGERWSVLIVRNALFAGSTRFADFQRSLGIATNVLASRLDGFVEAGIMRRHRYSEQPEQYEYLLTDKGRDLAPALIALTEWGDRWSAPDGPPILYRHSACGSAVHHDVTCSTCGPVDDLSAIDALPGPGMPAERRERMERRIAEQAR</sequence>
<gene>
    <name evidence="6" type="ORF">SAMN06272739_4370</name>
</gene>
<keyword evidence="7" id="KW-1185">Reference proteome</keyword>
<dbReference type="EMBL" id="OCNK01000008">
    <property type="protein sequence ID" value="SOE03813.1"/>
    <property type="molecule type" value="Genomic_DNA"/>
</dbReference>
<dbReference type="PANTHER" id="PTHR33204:SF18">
    <property type="entry name" value="TRANSCRIPTIONAL REGULATORY PROTEIN"/>
    <property type="match status" value="1"/>
</dbReference>
<evidence type="ECO:0000313" key="7">
    <source>
        <dbReference type="Proteomes" id="UP000219482"/>
    </source>
</evidence>
<feature type="compositionally biased region" description="Basic and acidic residues" evidence="4">
    <location>
        <begin position="151"/>
        <end position="166"/>
    </location>
</feature>
<evidence type="ECO:0000313" key="6">
    <source>
        <dbReference type="EMBL" id="SOE03813.1"/>
    </source>
</evidence>
<dbReference type="SUPFAM" id="SSF46785">
    <property type="entry name" value="Winged helix' DNA-binding domain"/>
    <property type="match status" value="1"/>
</dbReference>
<dbReference type="Pfam" id="PF01638">
    <property type="entry name" value="HxlR"/>
    <property type="match status" value="1"/>
</dbReference>
<feature type="domain" description="HTH hxlR-type" evidence="5">
    <location>
        <begin position="11"/>
        <end position="109"/>
    </location>
</feature>
<keyword evidence="1" id="KW-0805">Transcription regulation</keyword>
<name>A0A286H7P5_9ACTN</name>
<dbReference type="InterPro" id="IPR002577">
    <property type="entry name" value="HTH_HxlR"/>
</dbReference>